<evidence type="ECO:0000313" key="1">
    <source>
        <dbReference type="EMBL" id="GFY60035.1"/>
    </source>
</evidence>
<evidence type="ECO:0000313" key="2">
    <source>
        <dbReference type="Proteomes" id="UP000886998"/>
    </source>
</evidence>
<organism evidence="1 2">
    <name type="scientific">Trichonephila inaurata madagascariensis</name>
    <dbReference type="NCBI Taxonomy" id="2747483"/>
    <lineage>
        <taxon>Eukaryota</taxon>
        <taxon>Metazoa</taxon>
        <taxon>Ecdysozoa</taxon>
        <taxon>Arthropoda</taxon>
        <taxon>Chelicerata</taxon>
        <taxon>Arachnida</taxon>
        <taxon>Araneae</taxon>
        <taxon>Araneomorphae</taxon>
        <taxon>Entelegynae</taxon>
        <taxon>Araneoidea</taxon>
        <taxon>Nephilidae</taxon>
        <taxon>Trichonephila</taxon>
        <taxon>Trichonephila inaurata</taxon>
    </lineage>
</organism>
<keyword evidence="2" id="KW-1185">Reference proteome</keyword>
<reference evidence="1" key="1">
    <citation type="submission" date="2020-08" db="EMBL/GenBank/DDBJ databases">
        <title>Multicomponent nature underlies the extraordinary mechanical properties of spider dragline silk.</title>
        <authorList>
            <person name="Kono N."/>
            <person name="Nakamura H."/>
            <person name="Mori M."/>
            <person name="Yoshida Y."/>
            <person name="Ohtoshi R."/>
            <person name="Malay A.D."/>
            <person name="Moran D.A.P."/>
            <person name="Tomita M."/>
            <person name="Numata K."/>
            <person name="Arakawa K."/>
        </authorList>
    </citation>
    <scope>NUCLEOTIDE SEQUENCE</scope>
</reference>
<dbReference type="EMBL" id="BMAV01012941">
    <property type="protein sequence ID" value="GFY60035.1"/>
    <property type="molecule type" value="Genomic_DNA"/>
</dbReference>
<comment type="caution">
    <text evidence="1">The sequence shown here is derived from an EMBL/GenBank/DDBJ whole genome shotgun (WGS) entry which is preliminary data.</text>
</comment>
<dbReference type="Proteomes" id="UP000886998">
    <property type="component" value="Unassembled WGS sequence"/>
</dbReference>
<dbReference type="AlphaFoldDB" id="A0A8X6XU88"/>
<sequence length="138" mass="16105">MPYSSNVRSNWFFYFYIQAKKKKKLASRDVQYRQGRFLSPFKFFSLSQHRIRIVFLLDIGDTWCNCYDFDKSMSNKRKYRNRIKVKEMIPVSRSGGAAATVNQCERLISAKNILSNGRGIPTSLAFRFGCLEMGCEDL</sequence>
<name>A0A8X6XU88_9ARAC</name>
<protein>
    <submittedName>
        <fullName evidence="1">Uncharacterized protein</fullName>
    </submittedName>
</protein>
<gene>
    <name evidence="1" type="ORF">TNIN_455431</name>
</gene>
<accession>A0A8X6XU88</accession>
<proteinExistence type="predicted"/>